<proteinExistence type="predicted"/>
<dbReference type="InterPro" id="IPR058929">
    <property type="entry name" value="Ig_halo"/>
</dbReference>
<evidence type="ECO:0000256" key="1">
    <source>
        <dbReference type="SAM" id="MobiDB-lite"/>
    </source>
</evidence>
<sequence length="150" mass="15903">MRRRQVLTAAALSIASLAGCTGPGTPDETPTGDSTETDTSSSTETDTVTPDPDDPILLVVSNGRDVEQTVSVTLTRGETTLLDESPTVEPGGRAEFDTGIADPGEYELAVDVEGGENRTFPVTIEGFDVRHGSNHILELMADRMVLLVEE</sequence>
<feature type="domain" description="Ig-like" evidence="2">
    <location>
        <begin position="67"/>
        <end position="119"/>
    </location>
</feature>
<name>A0A830GGS0_9EURY</name>
<dbReference type="AlphaFoldDB" id="A0A830GGS0"/>
<comment type="caution">
    <text evidence="3">The sequence shown here is derived from an EMBL/GenBank/DDBJ whole genome shotgun (WGS) entry which is preliminary data.</text>
</comment>
<reference evidence="3" key="2">
    <citation type="submission" date="2020-09" db="EMBL/GenBank/DDBJ databases">
        <authorList>
            <person name="Sun Q."/>
            <person name="Ohkuma M."/>
        </authorList>
    </citation>
    <scope>NUCLEOTIDE SEQUENCE</scope>
    <source>
        <strain evidence="3">JCM 17820</strain>
    </source>
</reference>
<dbReference type="Pfam" id="PF25942">
    <property type="entry name" value="Ig_halo"/>
    <property type="match status" value="1"/>
</dbReference>
<evidence type="ECO:0000313" key="3">
    <source>
        <dbReference type="EMBL" id="GGN85717.1"/>
    </source>
</evidence>
<reference evidence="3" key="1">
    <citation type="journal article" date="2014" name="Int. J. Syst. Evol. Microbiol.">
        <title>Complete genome sequence of Corynebacterium casei LMG S-19264T (=DSM 44701T), isolated from a smear-ripened cheese.</title>
        <authorList>
            <consortium name="US DOE Joint Genome Institute (JGI-PGF)"/>
            <person name="Walter F."/>
            <person name="Albersmeier A."/>
            <person name="Kalinowski J."/>
            <person name="Ruckert C."/>
        </authorList>
    </citation>
    <scope>NUCLEOTIDE SEQUENCE</scope>
    <source>
        <strain evidence="3">JCM 17820</strain>
    </source>
</reference>
<feature type="region of interest" description="Disordered" evidence="1">
    <location>
        <begin position="16"/>
        <end position="58"/>
    </location>
</feature>
<feature type="compositionally biased region" description="Low complexity" evidence="1">
    <location>
        <begin position="16"/>
        <end position="50"/>
    </location>
</feature>
<evidence type="ECO:0000313" key="4">
    <source>
        <dbReference type="Proteomes" id="UP000605784"/>
    </source>
</evidence>
<keyword evidence="4" id="KW-1185">Reference proteome</keyword>
<accession>A0A830GGS0</accession>
<evidence type="ECO:0000259" key="2">
    <source>
        <dbReference type="Pfam" id="PF25942"/>
    </source>
</evidence>
<dbReference type="PROSITE" id="PS51257">
    <property type="entry name" value="PROKAR_LIPOPROTEIN"/>
    <property type="match status" value="1"/>
</dbReference>
<dbReference type="RefSeq" id="WP_188993834.1">
    <property type="nucleotide sequence ID" value="NZ_BMOU01000001.1"/>
</dbReference>
<dbReference type="Proteomes" id="UP000605784">
    <property type="component" value="Unassembled WGS sequence"/>
</dbReference>
<organism evidence="3 4">
    <name type="scientific">Haloarcula pellucida</name>
    <dbReference type="NCBI Taxonomy" id="1427151"/>
    <lineage>
        <taxon>Archaea</taxon>
        <taxon>Methanobacteriati</taxon>
        <taxon>Methanobacteriota</taxon>
        <taxon>Stenosarchaea group</taxon>
        <taxon>Halobacteria</taxon>
        <taxon>Halobacteriales</taxon>
        <taxon>Haloarculaceae</taxon>
        <taxon>Haloarcula</taxon>
    </lineage>
</organism>
<dbReference type="EMBL" id="BMOU01000001">
    <property type="protein sequence ID" value="GGN85717.1"/>
    <property type="molecule type" value="Genomic_DNA"/>
</dbReference>
<gene>
    <name evidence="3" type="ORF">GCM10009030_02600</name>
</gene>
<protein>
    <recommendedName>
        <fullName evidence="2">Ig-like domain-containing protein</fullName>
    </recommendedName>
</protein>